<keyword evidence="2" id="KW-1185">Reference proteome</keyword>
<evidence type="ECO:0000313" key="2">
    <source>
        <dbReference type="Proteomes" id="UP001320706"/>
    </source>
</evidence>
<accession>A0ACC3SBT6</accession>
<evidence type="ECO:0000313" key="1">
    <source>
        <dbReference type="EMBL" id="KAK8206667.1"/>
    </source>
</evidence>
<sequence>MAPSQPPQNIAAQPSRTTFDPWNSSSTGHQRAENRLSGSTSWRESRSLKLGEQFRSGSGGGRRLYDTVGAGSEEFGKDGRKENGGWEKGAKGLRKGGQLSLWESLGGAKVRKEVEREVGKETGERMVKRVKVEEDREDGPPFTQTIRQETQEQVEGQEQEHNRASEKPPQIFANLTVCINGSTAPLMSDHKLKRLLVSHGANLSIALGRRTVTHVILGHPSSSSNAKGAGGGLSGSKIQKEIANVRGKGVKFVSAEWVIESVKAGKRVGEARFEALRLAPKGVASVASMFGAAKREGG</sequence>
<protein>
    <submittedName>
        <fullName evidence="1">Uncharacterized protein</fullName>
    </submittedName>
</protein>
<organism evidence="1 2">
    <name type="scientific">Zalaria obscura</name>
    <dbReference type="NCBI Taxonomy" id="2024903"/>
    <lineage>
        <taxon>Eukaryota</taxon>
        <taxon>Fungi</taxon>
        <taxon>Dikarya</taxon>
        <taxon>Ascomycota</taxon>
        <taxon>Pezizomycotina</taxon>
        <taxon>Dothideomycetes</taxon>
        <taxon>Dothideomycetidae</taxon>
        <taxon>Dothideales</taxon>
        <taxon>Zalariaceae</taxon>
        <taxon>Zalaria</taxon>
    </lineage>
</organism>
<reference evidence="1" key="1">
    <citation type="submission" date="2024-02" db="EMBL/GenBank/DDBJ databases">
        <title>Metagenome Assembled Genome of Zalaria obscura JY119.</title>
        <authorList>
            <person name="Vighnesh L."/>
            <person name="Jagadeeshwari U."/>
            <person name="Venkata Ramana C."/>
            <person name="Sasikala C."/>
        </authorList>
    </citation>
    <scope>NUCLEOTIDE SEQUENCE</scope>
    <source>
        <strain evidence="1">JY119</strain>
    </source>
</reference>
<dbReference type="Proteomes" id="UP001320706">
    <property type="component" value="Unassembled WGS sequence"/>
</dbReference>
<comment type="caution">
    <text evidence="1">The sequence shown here is derived from an EMBL/GenBank/DDBJ whole genome shotgun (WGS) entry which is preliminary data.</text>
</comment>
<proteinExistence type="predicted"/>
<name>A0ACC3SBT6_9PEZI</name>
<dbReference type="EMBL" id="JAMKPW020000022">
    <property type="protein sequence ID" value="KAK8206667.1"/>
    <property type="molecule type" value="Genomic_DNA"/>
</dbReference>
<gene>
    <name evidence="1" type="ORF">M8818_004501</name>
</gene>